<dbReference type="Proteomes" id="UP000198525">
    <property type="component" value="Unassembled WGS sequence"/>
</dbReference>
<accession>A0A1G8RDL4</accession>
<dbReference type="Pfam" id="PF06629">
    <property type="entry name" value="MipA"/>
    <property type="match status" value="1"/>
</dbReference>
<evidence type="ECO:0000256" key="6">
    <source>
        <dbReference type="SAM" id="SignalP"/>
    </source>
</evidence>
<evidence type="ECO:0000313" key="7">
    <source>
        <dbReference type="EMBL" id="SDJ15066.1"/>
    </source>
</evidence>
<evidence type="ECO:0000256" key="3">
    <source>
        <dbReference type="ARBA" id="ARBA00022729"/>
    </source>
</evidence>
<evidence type="ECO:0000256" key="2">
    <source>
        <dbReference type="ARBA" id="ARBA00005722"/>
    </source>
</evidence>
<proteinExistence type="inferred from homology"/>
<sequence length="274" mass="29748">MPLPHPSTSTALGSALRMVAISMMGAGLCASFTAVADEPADDGTSPTSWALGLGVVSAQKPYTDIDRDNMPIPLLQVENRYVHLFGPRVEFKLPGLDIDDSQALDFAVVAKYDGSGYEDDDAPILDGMSEREGGIWAGAKMAWSSDLFDVSAEWLADASGNSDGQRVDLGLERTWQVGNHVLITPHLGASWQDENTIDYYFGVRDDEVRIGRPAYAGESGVNVELGVRGVYRFDAHHSVLMNVEVESLADEIQDSPLVDRSTVNSVSIGYLYRF</sequence>
<evidence type="ECO:0000256" key="5">
    <source>
        <dbReference type="ARBA" id="ARBA00023237"/>
    </source>
</evidence>
<keyword evidence="5" id="KW-0998">Cell outer membrane</keyword>
<protein>
    <submittedName>
        <fullName evidence="7">Outer membrane protein</fullName>
    </submittedName>
</protein>
<keyword evidence="4" id="KW-0472">Membrane</keyword>
<evidence type="ECO:0000256" key="1">
    <source>
        <dbReference type="ARBA" id="ARBA00004442"/>
    </source>
</evidence>
<feature type="chain" id="PRO_5011580575" evidence="6">
    <location>
        <begin position="37"/>
        <end position="274"/>
    </location>
</feature>
<organism evidence="7 8">
    <name type="scientific">Billgrantia gudaonensis</name>
    <dbReference type="NCBI Taxonomy" id="376427"/>
    <lineage>
        <taxon>Bacteria</taxon>
        <taxon>Pseudomonadati</taxon>
        <taxon>Pseudomonadota</taxon>
        <taxon>Gammaproteobacteria</taxon>
        <taxon>Oceanospirillales</taxon>
        <taxon>Halomonadaceae</taxon>
        <taxon>Billgrantia</taxon>
    </lineage>
</organism>
<name>A0A1G8RDL4_9GAMM</name>
<gene>
    <name evidence="7" type="ORF">SAMN04487954_103179</name>
</gene>
<dbReference type="AlphaFoldDB" id="A0A1G8RDL4"/>
<dbReference type="GO" id="GO:0009279">
    <property type="term" value="C:cell outer membrane"/>
    <property type="evidence" value="ECO:0007669"/>
    <property type="project" value="UniProtKB-SubCell"/>
</dbReference>
<keyword evidence="8" id="KW-1185">Reference proteome</keyword>
<dbReference type="STRING" id="376427.SAMN04487954_103179"/>
<dbReference type="RefSeq" id="WP_089683693.1">
    <property type="nucleotide sequence ID" value="NZ_FNES01000003.1"/>
</dbReference>
<dbReference type="OrthoDB" id="8562138at2"/>
<evidence type="ECO:0000313" key="8">
    <source>
        <dbReference type="Proteomes" id="UP000198525"/>
    </source>
</evidence>
<comment type="similarity">
    <text evidence="2">Belongs to the MipA/OmpV family.</text>
</comment>
<reference evidence="7 8" key="1">
    <citation type="submission" date="2016-10" db="EMBL/GenBank/DDBJ databases">
        <authorList>
            <person name="de Groot N.N."/>
        </authorList>
    </citation>
    <scope>NUCLEOTIDE SEQUENCE [LARGE SCALE GENOMIC DNA]</scope>
    <source>
        <strain evidence="7 8">CGMCC 1.6133</strain>
    </source>
</reference>
<dbReference type="InterPro" id="IPR010583">
    <property type="entry name" value="MipA"/>
</dbReference>
<dbReference type="EMBL" id="FNES01000003">
    <property type="protein sequence ID" value="SDJ15066.1"/>
    <property type="molecule type" value="Genomic_DNA"/>
</dbReference>
<dbReference type="PANTHER" id="PTHR38776:SF1">
    <property type="entry name" value="MLTA-INTERACTING PROTEIN-RELATED"/>
    <property type="match status" value="1"/>
</dbReference>
<dbReference type="PANTHER" id="PTHR38776">
    <property type="entry name" value="MLTA-INTERACTING PROTEIN-RELATED"/>
    <property type="match status" value="1"/>
</dbReference>
<keyword evidence="3 6" id="KW-0732">Signal</keyword>
<feature type="signal peptide" evidence="6">
    <location>
        <begin position="1"/>
        <end position="36"/>
    </location>
</feature>
<comment type="subcellular location">
    <subcellularLocation>
        <location evidence="1">Cell outer membrane</location>
    </subcellularLocation>
</comment>
<evidence type="ECO:0000256" key="4">
    <source>
        <dbReference type="ARBA" id="ARBA00023136"/>
    </source>
</evidence>